<protein>
    <submittedName>
        <fullName evidence="2">Uncharacterized protein</fullName>
    </submittedName>
</protein>
<accession>A0AAD5J2N3</accession>
<sequence length="183" mass="20547">MTQEKTEHAGAPLLFDQRGDVAKRSSHRRRRSCPLNSIVAGKNLTADIEATGEDICELRLGCKEDKMAGTDCNKVESSVGSSQDKRSKNKRKLADHFQLNPVSLSSSLTEFPQNEQISKKTQNPLSNLQSLKEESSQSEKDPIEEYQSSEWDDPYVRSLEELLSASLQTLFKGAIKRIVEYDL</sequence>
<proteinExistence type="predicted"/>
<reference evidence="2" key="1">
    <citation type="journal article" date="2022" name="Plant J.">
        <title>Strategies of tolerance reflected in two North American maple genomes.</title>
        <authorList>
            <person name="McEvoy S.L."/>
            <person name="Sezen U.U."/>
            <person name="Trouern-Trend A."/>
            <person name="McMahon S.M."/>
            <person name="Schaberg P.G."/>
            <person name="Yang J."/>
            <person name="Wegrzyn J.L."/>
            <person name="Swenson N.G."/>
        </authorList>
    </citation>
    <scope>NUCLEOTIDE SEQUENCE</scope>
    <source>
        <strain evidence="2">91603</strain>
    </source>
</reference>
<dbReference type="PANTHER" id="PTHR46405:SF4">
    <property type="entry name" value="E3 UBIQUITIN-PROTEIN LIGASE RF298-RELATED"/>
    <property type="match status" value="1"/>
</dbReference>
<organism evidence="2 3">
    <name type="scientific">Acer negundo</name>
    <name type="common">Box elder</name>
    <dbReference type="NCBI Taxonomy" id="4023"/>
    <lineage>
        <taxon>Eukaryota</taxon>
        <taxon>Viridiplantae</taxon>
        <taxon>Streptophyta</taxon>
        <taxon>Embryophyta</taxon>
        <taxon>Tracheophyta</taxon>
        <taxon>Spermatophyta</taxon>
        <taxon>Magnoliopsida</taxon>
        <taxon>eudicotyledons</taxon>
        <taxon>Gunneridae</taxon>
        <taxon>Pentapetalae</taxon>
        <taxon>rosids</taxon>
        <taxon>malvids</taxon>
        <taxon>Sapindales</taxon>
        <taxon>Sapindaceae</taxon>
        <taxon>Hippocastanoideae</taxon>
        <taxon>Acereae</taxon>
        <taxon>Acer</taxon>
    </lineage>
</organism>
<dbReference type="EMBL" id="JAJSOW010000100">
    <property type="protein sequence ID" value="KAI9184994.1"/>
    <property type="molecule type" value="Genomic_DNA"/>
</dbReference>
<evidence type="ECO:0000256" key="1">
    <source>
        <dbReference type="SAM" id="MobiDB-lite"/>
    </source>
</evidence>
<reference evidence="2" key="2">
    <citation type="submission" date="2023-02" db="EMBL/GenBank/DDBJ databases">
        <authorList>
            <person name="Swenson N.G."/>
            <person name="Wegrzyn J.L."/>
            <person name="Mcevoy S.L."/>
        </authorList>
    </citation>
    <scope>NUCLEOTIDE SEQUENCE</scope>
    <source>
        <strain evidence="2">91603</strain>
        <tissue evidence="2">Leaf</tissue>
    </source>
</reference>
<feature type="compositionally biased region" description="Basic and acidic residues" evidence="1">
    <location>
        <begin position="131"/>
        <end position="143"/>
    </location>
</feature>
<evidence type="ECO:0000313" key="2">
    <source>
        <dbReference type="EMBL" id="KAI9184994.1"/>
    </source>
</evidence>
<keyword evidence="3" id="KW-1185">Reference proteome</keyword>
<dbReference type="Proteomes" id="UP001064489">
    <property type="component" value="Chromosome 3"/>
</dbReference>
<feature type="region of interest" description="Disordered" evidence="1">
    <location>
        <begin position="1"/>
        <end position="31"/>
    </location>
</feature>
<dbReference type="InterPro" id="IPR046934">
    <property type="entry name" value="PIR2-like"/>
</dbReference>
<dbReference type="AlphaFoldDB" id="A0AAD5J2N3"/>
<dbReference type="PANTHER" id="PTHR46405">
    <property type="entry name" value="OS05G0141500 PROTEIN"/>
    <property type="match status" value="1"/>
</dbReference>
<gene>
    <name evidence="2" type="ORF">LWI28_003187</name>
</gene>
<feature type="region of interest" description="Disordered" evidence="1">
    <location>
        <begin position="71"/>
        <end position="96"/>
    </location>
</feature>
<feature type="region of interest" description="Disordered" evidence="1">
    <location>
        <begin position="110"/>
        <end position="150"/>
    </location>
</feature>
<name>A0AAD5J2N3_ACENE</name>
<evidence type="ECO:0000313" key="3">
    <source>
        <dbReference type="Proteomes" id="UP001064489"/>
    </source>
</evidence>
<feature type="compositionally biased region" description="Polar residues" evidence="1">
    <location>
        <begin position="110"/>
        <end position="124"/>
    </location>
</feature>
<comment type="caution">
    <text evidence="2">The sequence shown here is derived from an EMBL/GenBank/DDBJ whole genome shotgun (WGS) entry which is preliminary data.</text>
</comment>